<dbReference type="InterPro" id="IPR039426">
    <property type="entry name" value="TonB-dep_rcpt-like"/>
</dbReference>
<protein>
    <submittedName>
        <fullName evidence="13">SusC/RagA family TonB-linked outer membrane protein</fullName>
    </submittedName>
</protein>
<feature type="domain" description="TonB-dependent receptor plug" evidence="12">
    <location>
        <begin position="211"/>
        <end position="315"/>
    </location>
</feature>
<dbReference type="Gene3D" id="2.60.40.1120">
    <property type="entry name" value="Carboxypeptidase-like, regulatory domain"/>
    <property type="match status" value="1"/>
</dbReference>
<comment type="caution">
    <text evidence="13">The sequence shown here is derived from an EMBL/GenBank/DDBJ whole genome shotgun (WGS) entry which is preliminary data.</text>
</comment>
<comment type="similarity">
    <text evidence="8 9">Belongs to the TonB-dependent receptor family.</text>
</comment>
<dbReference type="InterPro" id="IPR008969">
    <property type="entry name" value="CarboxyPept-like_regulatory"/>
</dbReference>
<evidence type="ECO:0000256" key="4">
    <source>
        <dbReference type="ARBA" id="ARBA00022692"/>
    </source>
</evidence>
<dbReference type="GO" id="GO:0009279">
    <property type="term" value="C:cell outer membrane"/>
    <property type="evidence" value="ECO:0007669"/>
    <property type="project" value="UniProtKB-SubCell"/>
</dbReference>
<keyword evidence="4 8" id="KW-0812">Transmembrane</keyword>
<comment type="subcellular location">
    <subcellularLocation>
        <location evidence="1 8">Cell outer membrane</location>
        <topology evidence="1 8">Multi-pass membrane protein</topology>
    </subcellularLocation>
</comment>
<name>A0A365XUF1_9BACT</name>
<dbReference type="InterPro" id="IPR037066">
    <property type="entry name" value="Plug_dom_sf"/>
</dbReference>
<dbReference type="SUPFAM" id="SSF56935">
    <property type="entry name" value="Porins"/>
    <property type="match status" value="1"/>
</dbReference>
<dbReference type="NCBIfam" id="TIGR04056">
    <property type="entry name" value="OMP_RagA_SusC"/>
    <property type="match status" value="1"/>
</dbReference>
<sequence>MKKTSLLRACCAMLLSTLLLSWVQIAEGLKDKIDVGFRQTKVLSVLQYLEKNTRLKFSYNLDDLEKLKPVTIDKKERTVENLLQEISHATSLQFRMTEDIILVKAAPATSLAVAQPAQEKPVEGVVKAAGGEALPGVSVRVKGTAHGMLTDVQGRFKFTDLPAGSVLEVSFIGYEKQEVTVNGQSPLTVTLAASTKVLDQVVVVGYGTQSKRNVSAAITSVKGSEISNVATNNPVNALQGKVAGLTVTNTGGAPGGMADIRLRGISTFGSHQPLFVIDGSPGDPYYLNNNDIASIEVLKDGAAASIYGSKSANGVILVTTKKGKKGAPKIEFNTWYSVVNPTGKLHLLDADGYLKVHSMMYDAAPAGTKKPAYLKTGVTANTNWQDEILGQGNSENYSLNLTGGSEYFNYGLSGNIANEKGTLLGTNFKKKSIRSRNEYKKGRLTVEANLVYAETQRRDVPYSVKDAFFQSPLLPVYDSKEKYGYAMQINQLPKYENAVGVNFYNDNSNKTQYFNGNARLSLELLKGMKFVTNLNLANSTYFTYNYHPPYRANANDPLIPYARLEDGRTTYRERLMENLLYYDRSFGKHNLNLLAGYTAAESASNSLTAVADGKTTVYSVVDGQIVSNVIPGGFLDPSFNTMDGASGGTYSAGGTRWQYNRLSWLGRVNYAYDGKYLLQLSVRRDGSSKFGENRRYGTFPSASIGWNLQSEPFMQQFNWLTMLKLRASYGRLGNEDVLTAYDHQQLILIKNVQGGGYVQGAGSTAWPGGAAYDLRNKDLRWETNVSRNIGFDFSINNKLTGAFNYFNNTTIDLLIRKALAPSNGLNDPVMNVGRIANRGWELELTWADKKGDFNYSVTGTVSQVKNKVLELANDGQKLYGVGLKYGTGPVPNTTQVGSEMGAFYLYEADGIFQSDAEVAAYKNSKGELLQPDAKAGDIRFKDTNGDGVIDNNDKTYQGSAFPKIEYGLNMSVAWKGFDLQLFWQGVGGNKLYNGNKYELQGMDAGRNFDVSTLNAWTPQNTNTNVPRAVLGDPNNNNRESTRFLESGSYLRLKMLSLGYSFSPKLLQQAKVSRLRLYVSAQNILTFTKYSGPDPEIGRTDVLNNGLDRMMYPQNKVLMAGAQLEF</sequence>
<reference evidence="13 14" key="1">
    <citation type="submission" date="2018-05" db="EMBL/GenBank/DDBJ databases">
        <title>Chitinophaga sp. K3CV102501T nov., isolated from isolated from a monsoon evergreen broad-leaved forest soil.</title>
        <authorList>
            <person name="Lv Y."/>
        </authorList>
    </citation>
    <scope>NUCLEOTIDE SEQUENCE [LARGE SCALE GENOMIC DNA]</scope>
    <source>
        <strain evidence="13 14">GDMCC 1.1325</strain>
    </source>
</reference>
<evidence type="ECO:0000256" key="1">
    <source>
        <dbReference type="ARBA" id="ARBA00004571"/>
    </source>
</evidence>
<dbReference type="InterPro" id="IPR012910">
    <property type="entry name" value="Plug_dom"/>
</dbReference>
<keyword evidence="14" id="KW-1185">Reference proteome</keyword>
<keyword evidence="5 9" id="KW-0798">TonB box</keyword>
<dbReference type="Gene3D" id="2.40.170.20">
    <property type="entry name" value="TonB-dependent receptor, beta-barrel domain"/>
    <property type="match status" value="1"/>
</dbReference>
<evidence type="ECO:0000256" key="5">
    <source>
        <dbReference type="ARBA" id="ARBA00023077"/>
    </source>
</evidence>
<proteinExistence type="inferred from homology"/>
<keyword evidence="6 8" id="KW-0472">Membrane</keyword>
<dbReference type="Pfam" id="PF07715">
    <property type="entry name" value="Plug"/>
    <property type="match status" value="1"/>
</dbReference>
<evidence type="ECO:0000256" key="10">
    <source>
        <dbReference type="SAM" id="SignalP"/>
    </source>
</evidence>
<keyword evidence="2 8" id="KW-0813">Transport</keyword>
<dbReference type="AlphaFoldDB" id="A0A365XUF1"/>
<keyword evidence="7 8" id="KW-0998">Cell outer membrane</keyword>
<organism evidence="13 14">
    <name type="scientific">Chitinophaga flava</name>
    <dbReference type="NCBI Taxonomy" id="2259036"/>
    <lineage>
        <taxon>Bacteria</taxon>
        <taxon>Pseudomonadati</taxon>
        <taxon>Bacteroidota</taxon>
        <taxon>Chitinophagia</taxon>
        <taxon>Chitinophagales</taxon>
        <taxon>Chitinophagaceae</taxon>
        <taxon>Chitinophaga</taxon>
    </lineage>
</organism>
<accession>A0A365XUF1</accession>
<dbReference type="Gene3D" id="2.170.130.10">
    <property type="entry name" value="TonB-dependent receptor, plug domain"/>
    <property type="match status" value="1"/>
</dbReference>
<evidence type="ECO:0000256" key="7">
    <source>
        <dbReference type="ARBA" id="ARBA00023237"/>
    </source>
</evidence>
<evidence type="ECO:0000256" key="9">
    <source>
        <dbReference type="RuleBase" id="RU003357"/>
    </source>
</evidence>
<dbReference type="InterPro" id="IPR023996">
    <property type="entry name" value="TonB-dep_OMP_SusC/RagA"/>
</dbReference>
<keyword evidence="10" id="KW-0732">Signal</keyword>
<evidence type="ECO:0000256" key="6">
    <source>
        <dbReference type="ARBA" id="ARBA00023136"/>
    </source>
</evidence>
<dbReference type="Pfam" id="PF13715">
    <property type="entry name" value="CarbopepD_reg_2"/>
    <property type="match status" value="1"/>
</dbReference>
<keyword evidence="3 8" id="KW-1134">Transmembrane beta strand</keyword>
<dbReference type="InterPro" id="IPR036942">
    <property type="entry name" value="Beta-barrel_TonB_sf"/>
</dbReference>
<dbReference type="NCBIfam" id="TIGR04057">
    <property type="entry name" value="SusC_RagA_signa"/>
    <property type="match status" value="1"/>
</dbReference>
<dbReference type="RefSeq" id="WP_113618401.1">
    <property type="nucleotide sequence ID" value="NZ_QFFJ01000002.1"/>
</dbReference>
<evidence type="ECO:0000256" key="3">
    <source>
        <dbReference type="ARBA" id="ARBA00022452"/>
    </source>
</evidence>
<feature type="chain" id="PRO_5016835035" evidence="10">
    <location>
        <begin position="27"/>
        <end position="1125"/>
    </location>
</feature>
<gene>
    <name evidence="13" type="ORF">DF182_24430</name>
</gene>
<evidence type="ECO:0000313" key="14">
    <source>
        <dbReference type="Proteomes" id="UP000253410"/>
    </source>
</evidence>
<evidence type="ECO:0000259" key="11">
    <source>
        <dbReference type="Pfam" id="PF00593"/>
    </source>
</evidence>
<dbReference type="Pfam" id="PF00593">
    <property type="entry name" value="TonB_dep_Rec_b-barrel"/>
    <property type="match status" value="1"/>
</dbReference>
<evidence type="ECO:0000256" key="8">
    <source>
        <dbReference type="PROSITE-ProRule" id="PRU01360"/>
    </source>
</evidence>
<dbReference type="EMBL" id="QFFJ01000002">
    <property type="protein sequence ID" value="RBL89651.1"/>
    <property type="molecule type" value="Genomic_DNA"/>
</dbReference>
<dbReference type="Proteomes" id="UP000253410">
    <property type="component" value="Unassembled WGS sequence"/>
</dbReference>
<dbReference type="PROSITE" id="PS52016">
    <property type="entry name" value="TONB_DEPENDENT_REC_3"/>
    <property type="match status" value="1"/>
</dbReference>
<dbReference type="InterPro" id="IPR023997">
    <property type="entry name" value="TonB-dep_OMP_SusC/RagA_CS"/>
</dbReference>
<dbReference type="InterPro" id="IPR000531">
    <property type="entry name" value="Beta-barrel_TonB"/>
</dbReference>
<dbReference type="OrthoDB" id="9768177at2"/>
<feature type="domain" description="TonB-dependent receptor-like beta-barrel" evidence="11">
    <location>
        <begin position="498"/>
        <end position="1083"/>
    </location>
</feature>
<feature type="signal peptide" evidence="10">
    <location>
        <begin position="1"/>
        <end position="26"/>
    </location>
</feature>
<dbReference type="SUPFAM" id="SSF49464">
    <property type="entry name" value="Carboxypeptidase regulatory domain-like"/>
    <property type="match status" value="1"/>
</dbReference>
<evidence type="ECO:0000259" key="12">
    <source>
        <dbReference type="Pfam" id="PF07715"/>
    </source>
</evidence>
<evidence type="ECO:0000256" key="2">
    <source>
        <dbReference type="ARBA" id="ARBA00022448"/>
    </source>
</evidence>
<evidence type="ECO:0000313" key="13">
    <source>
        <dbReference type="EMBL" id="RBL89651.1"/>
    </source>
</evidence>